<gene>
    <name evidence="1" type="ORF">M6B38_367960</name>
</gene>
<name>A0AAX6GFT6_IRIPA</name>
<evidence type="ECO:0000313" key="2">
    <source>
        <dbReference type="Proteomes" id="UP001140949"/>
    </source>
</evidence>
<reference evidence="1" key="2">
    <citation type="submission" date="2023-04" db="EMBL/GenBank/DDBJ databases">
        <authorList>
            <person name="Bruccoleri R.E."/>
            <person name="Oakeley E.J."/>
            <person name="Faust A.-M."/>
            <person name="Dessus-Babus S."/>
            <person name="Altorfer M."/>
            <person name="Burckhardt D."/>
            <person name="Oertli M."/>
            <person name="Naumann U."/>
            <person name="Petersen F."/>
            <person name="Wong J."/>
        </authorList>
    </citation>
    <scope>NUCLEOTIDE SEQUENCE</scope>
    <source>
        <strain evidence="1">GSM-AAB239-AS_SAM_17_03QT</strain>
        <tissue evidence="1">Leaf</tissue>
    </source>
</reference>
<comment type="caution">
    <text evidence="1">The sequence shown here is derived from an EMBL/GenBank/DDBJ whole genome shotgun (WGS) entry which is preliminary data.</text>
</comment>
<keyword evidence="2" id="KW-1185">Reference proteome</keyword>
<proteinExistence type="predicted"/>
<organism evidence="1 2">
    <name type="scientific">Iris pallida</name>
    <name type="common">Sweet iris</name>
    <dbReference type="NCBI Taxonomy" id="29817"/>
    <lineage>
        <taxon>Eukaryota</taxon>
        <taxon>Viridiplantae</taxon>
        <taxon>Streptophyta</taxon>
        <taxon>Embryophyta</taxon>
        <taxon>Tracheophyta</taxon>
        <taxon>Spermatophyta</taxon>
        <taxon>Magnoliopsida</taxon>
        <taxon>Liliopsida</taxon>
        <taxon>Asparagales</taxon>
        <taxon>Iridaceae</taxon>
        <taxon>Iridoideae</taxon>
        <taxon>Irideae</taxon>
        <taxon>Iris</taxon>
    </lineage>
</organism>
<accession>A0AAX6GFT6</accession>
<dbReference type="AlphaFoldDB" id="A0AAX6GFT6"/>
<dbReference type="EMBL" id="JANAVB010020400">
    <property type="protein sequence ID" value="KAJ6827165.1"/>
    <property type="molecule type" value="Genomic_DNA"/>
</dbReference>
<dbReference type="Proteomes" id="UP001140949">
    <property type="component" value="Unassembled WGS sequence"/>
</dbReference>
<sequence length="85" mass="9585">MVCFFLLHIRPLPCWVRSHGRSTILNKVIFLVLSGGVRTGIFMLFPRVLPRSCSFCVLVHCQCSSTGSLSRPLNGESFFIATIRR</sequence>
<evidence type="ECO:0000313" key="1">
    <source>
        <dbReference type="EMBL" id="KAJ6827165.1"/>
    </source>
</evidence>
<reference evidence="1" key="1">
    <citation type="journal article" date="2023" name="GigaByte">
        <title>Genome assembly of the bearded iris, Iris pallida Lam.</title>
        <authorList>
            <person name="Bruccoleri R.E."/>
            <person name="Oakeley E.J."/>
            <person name="Faust A.M.E."/>
            <person name="Altorfer M."/>
            <person name="Dessus-Babus S."/>
            <person name="Burckhardt D."/>
            <person name="Oertli M."/>
            <person name="Naumann U."/>
            <person name="Petersen F."/>
            <person name="Wong J."/>
        </authorList>
    </citation>
    <scope>NUCLEOTIDE SEQUENCE</scope>
    <source>
        <strain evidence="1">GSM-AAB239-AS_SAM_17_03QT</strain>
    </source>
</reference>
<protein>
    <recommendedName>
        <fullName evidence="3">Secreted protein</fullName>
    </recommendedName>
</protein>
<evidence type="ECO:0008006" key="3">
    <source>
        <dbReference type="Google" id="ProtNLM"/>
    </source>
</evidence>